<evidence type="ECO:0000259" key="6">
    <source>
        <dbReference type="PROSITE" id="PS50118"/>
    </source>
</evidence>
<keyword evidence="2 3" id="KW-0539">Nucleus</keyword>
<reference evidence="7 8" key="1">
    <citation type="submission" date="2019-04" db="EMBL/GenBank/DDBJ databases">
        <title>Comparative genomics and transcriptomics to analyze fruiting body development in filamentous ascomycetes.</title>
        <authorList>
            <consortium name="DOE Joint Genome Institute"/>
            <person name="Lutkenhaus R."/>
            <person name="Traeger S."/>
            <person name="Breuer J."/>
            <person name="Kuo A."/>
            <person name="Lipzen A."/>
            <person name="Pangilinan J."/>
            <person name="Dilworth D."/>
            <person name="Sandor L."/>
            <person name="Poggeler S."/>
            <person name="Barry K."/>
            <person name="Grigoriev I.V."/>
            <person name="Nowrousian M."/>
        </authorList>
    </citation>
    <scope>NUCLEOTIDE SEQUENCE [LARGE SCALE GENOMIC DNA]</scope>
    <source>
        <strain evidence="7 8">CBS 389.68</strain>
    </source>
</reference>
<evidence type="ECO:0000256" key="2">
    <source>
        <dbReference type="ARBA" id="ARBA00023242"/>
    </source>
</evidence>
<dbReference type="SMART" id="SM00398">
    <property type="entry name" value="HMG"/>
    <property type="match status" value="1"/>
</dbReference>
<feature type="DNA-binding region" description="HMG box" evidence="3">
    <location>
        <begin position="157"/>
        <end position="219"/>
    </location>
</feature>
<dbReference type="InParanoid" id="A0A4S2MWB9"/>
<dbReference type="FunCoup" id="A0A4S2MWB9">
    <property type="interactions" value="129"/>
</dbReference>
<evidence type="ECO:0000256" key="1">
    <source>
        <dbReference type="ARBA" id="ARBA00004123"/>
    </source>
</evidence>
<dbReference type="AlphaFoldDB" id="A0A4S2MWB9"/>
<dbReference type="InterPro" id="IPR056513">
    <property type="entry name" value="INO80F"/>
</dbReference>
<feature type="coiled-coil region" evidence="4">
    <location>
        <begin position="24"/>
        <end position="65"/>
    </location>
</feature>
<dbReference type="Gene3D" id="1.10.30.10">
    <property type="entry name" value="High mobility group box domain"/>
    <property type="match status" value="1"/>
</dbReference>
<dbReference type="GO" id="GO:0005634">
    <property type="term" value="C:nucleus"/>
    <property type="evidence" value="ECO:0007669"/>
    <property type="project" value="UniProtKB-SubCell"/>
</dbReference>
<evidence type="ECO:0000256" key="5">
    <source>
        <dbReference type="SAM" id="MobiDB-lite"/>
    </source>
</evidence>
<feature type="compositionally biased region" description="Acidic residues" evidence="5">
    <location>
        <begin position="279"/>
        <end position="289"/>
    </location>
</feature>
<dbReference type="Proteomes" id="UP000298138">
    <property type="component" value="Unassembled WGS sequence"/>
</dbReference>
<feature type="region of interest" description="Disordered" evidence="5">
    <location>
        <begin position="265"/>
        <end position="289"/>
    </location>
</feature>
<dbReference type="EMBL" id="ML220122">
    <property type="protein sequence ID" value="TGZ80949.1"/>
    <property type="molecule type" value="Genomic_DNA"/>
</dbReference>
<dbReference type="Pfam" id="PF00505">
    <property type="entry name" value="HMG_box"/>
    <property type="match status" value="1"/>
</dbReference>
<evidence type="ECO:0000313" key="7">
    <source>
        <dbReference type="EMBL" id="TGZ80949.1"/>
    </source>
</evidence>
<dbReference type="GO" id="GO:0003677">
    <property type="term" value="F:DNA binding"/>
    <property type="evidence" value="ECO:0007669"/>
    <property type="project" value="UniProtKB-UniRule"/>
</dbReference>
<evidence type="ECO:0000313" key="8">
    <source>
        <dbReference type="Proteomes" id="UP000298138"/>
    </source>
</evidence>
<feature type="region of interest" description="Disordered" evidence="5">
    <location>
        <begin position="1"/>
        <end position="22"/>
    </location>
</feature>
<sequence>MASLAAHQTANLPSSVEGSYRKKCKDLKKRINEIESSNELLSSRIQRARRAIQRMRLERAFLLQQLEARTEDRVSDSDGSPSPPPTPVSKPRQKRPRNTLNPNDSPFRTIRSQSPIGGTPDVRDQPRFIDVGTPSGPPARAPNREGKRGRAAAAVGPKKPANAYMYFCELERANIIARDGDKEGFEMPKALAQAWRDLKPEGQKYYIDQYEEQKGNYARGGGRAGGMGVVAPTTSTPNLGPIQMARGASVGSSVAAPLMGSYEEGFDAGAASPSVQDESMFDDAEGNGD</sequence>
<dbReference type="OrthoDB" id="10070927at2759"/>
<dbReference type="SUPFAM" id="SSF47095">
    <property type="entry name" value="HMG-box"/>
    <property type="match status" value="1"/>
</dbReference>
<feature type="compositionally biased region" description="Polar residues" evidence="5">
    <location>
        <begin position="1"/>
        <end position="17"/>
    </location>
</feature>
<organism evidence="7 8">
    <name type="scientific">Ascodesmis nigricans</name>
    <dbReference type="NCBI Taxonomy" id="341454"/>
    <lineage>
        <taxon>Eukaryota</taxon>
        <taxon>Fungi</taxon>
        <taxon>Dikarya</taxon>
        <taxon>Ascomycota</taxon>
        <taxon>Pezizomycotina</taxon>
        <taxon>Pezizomycetes</taxon>
        <taxon>Pezizales</taxon>
        <taxon>Ascodesmidaceae</taxon>
        <taxon>Ascodesmis</taxon>
    </lineage>
</organism>
<dbReference type="STRING" id="341454.A0A4S2MWB9"/>
<proteinExistence type="predicted"/>
<feature type="region of interest" description="Disordered" evidence="5">
    <location>
        <begin position="69"/>
        <end position="156"/>
    </location>
</feature>
<feature type="domain" description="HMG box" evidence="6">
    <location>
        <begin position="157"/>
        <end position="219"/>
    </location>
</feature>
<dbReference type="PROSITE" id="PS50118">
    <property type="entry name" value="HMG_BOX_2"/>
    <property type="match status" value="1"/>
</dbReference>
<keyword evidence="8" id="KW-1185">Reference proteome</keyword>
<evidence type="ECO:0000256" key="4">
    <source>
        <dbReference type="SAM" id="Coils"/>
    </source>
</evidence>
<accession>A0A4S2MWB9</accession>
<keyword evidence="3" id="KW-0238">DNA-binding</keyword>
<dbReference type="InterPro" id="IPR036910">
    <property type="entry name" value="HMG_box_dom_sf"/>
</dbReference>
<dbReference type="InterPro" id="IPR009071">
    <property type="entry name" value="HMG_box_dom"/>
</dbReference>
<gene>
    <name evidence="7" type="ORF">EX30DRAFT_396076</name>
</gene>
<keyword evidence="4" id="KW-0175">Coiled coil</keyword>
<dbReference type="Pfam" id="PF24245">
    <property type="entry name" value="INO80F"/>
    <property type="match status" value="1"/>
</dbReference>
<feature type="compositionally biased region" description="Polar residues" evidence="5">
    <location>
        <begin position="98"/>
        <end position="116"/>
    </location>
</feature>
<evidence type="ECO:0000256" key="3">
    <source>
        <dbReference type="PROSITE-ProRule" id="PRU00267"/>
    </source>
</evidence>
<name>A0A4S2MWB9_9PEZI</name>
<comment type="subcellular location">
    <subcellularLocation>
        <location evidence="1">Nucleus</location>
    </subcellularLocation>
</comment>
<protein>
    <recommendedName>
        <fullName evidence="6">HMG box domain-containing protein</fullName>
    </recommendedName>
</protein>